<evidence type="ECO:0000313" key="2">
    <source>
        <dbReference type="Proteomes" id="UP001556631"/>
    </source>
</evidence>
<gene>
    <name evidence="1" type="ORF">AB3X52_16280</name>
</gene>
<evidence type="ECO:0000313" key="1">
    <source>
        <dbReference type="EMBL" id="MEX0429181.1"/>
    </source>
</evidence>
<evidence type="ECO:0008006" key="3">
    <source>
        <dbReference type="Google" id="ProtNLM"/>
    </source>
</evidence>
<comment type="caution">
    <text evidence="1">The sequence shown here is derived from an EMBL/GenBank/DDBJ whole genome shotgun (WGS) entry which is preliminary data.</text>
</comment>
<keyword evidence="2" id="KW-1185">Reference proteome</keyword>
<reference evidence="1 2" key="1">
    <citation type="submission" date="2024-07" db="EMBL/GenBank/DDBJ databases">
        <authorList>
            <person name="Lee S."/>
            <person name="Kang M."/>
        </authorList>
    </citation>
    <scope>NUCLEOTIDE SEQUENCE [LARGE SCALE GENOMIC DNA]</scope>
    <source>
        <strain evidence="1 2">DS6</strain>
    </source>
</reference>
<protein>
    <recommendedName>
        <fullName evidence="3">Insertion element protein</fullName>
    </recommendedName>
</protein>
<sequence length="64" mass="6996">MSGEARAVPFHCPFCGEEDLWPHEVVGENGEVSSPHGAWECRACLRAFQLKSLGIVQRTGGKAR</sequence>
<name>A0ABV3T1V9_9ACTN</name>
<dbReference type="RefSeq" id="WP_367995149.1">
    <property type="nucleotide sequence ID" value="NZ_JBFPJR010000035.1"/>
</dbReference>
<organism evidence="1 2">
    <name type="scientific">Nocardioides eburneus</name>
    <dbReference type="NCBI Taxonomy" id="3231482"/>
    <lineage>
        <taxon>Bacteria</taxon>
        <taxon>Bacillati</taxon>
        <taxon>Actinomycetota</taxon>
        <taxon>Actinomycetes</taxon>
        <taxon>Propionibacteriales</taxon>
        <taxon>Nocardioidaceae</taxon>
        <taxon>Nocardioides</taxon>
    </lineage>
</organism>
<accession>A0ABV3T1V9</accession>
<proteinExistence type="predicted"/>
<dbReference type="EMBL" id="JBFPJR010000035">
    <property type="protein sequence ID" value="MEX0429181.1"/>
    <property type="molecule type" value="Genomic_DNA"/>
</dbReference>
<dbReference type="Proteomes" id="UP001556631">
    <property type="component" value="Unassembled WGS sequence"/>
</dbReference>